<feature type="domain" description="Streptomycin biosynthesis protein StrF" evidence="1">
    <location>
        <begin position="6"/>
        <end position="212"/>
    </location>
</feature>
<reference evidence="2 3" key="1">
    <citation type="submission" date="2021-01" db="EMBL/GenBank/DDBJ databases">
        <title>FDA dAtabase for Regulatory Grade micrObial Sequences (FDA-ARGOS): Supporting development and validation of Infectious Disease Dx tests.</title>
        <authorList>
            <person name="Nelson B."/>
            <person name="Plummer A."/>
            <person name="Tallon L."/>
            <person name="Sadzewicz L."/>
            <person name="Zhao X."/>
            <person name="Boylan J."/>
            <person name="Ott S."/>
            <person name="Bowen H."/>
            <person name="Vavikolanu K."/>
            <person name="Mehta A."/>
            <person name="Aluvathingal J."/>
            <person name="Nadendla S."/>
            <person name="Myers T."/>
            <person name="Yan Y."/>
            <person name="Sichtig H."/>
        </authorList>
    </citation>
    <scope>NUCLEOTIDE SEQUENCE [LARGE SCALE GENOMIC DNA]</scope>
    <source>
        <strain evidence="2 3">FDAARGOS_1161</strain>
    </source>
</reference>
<evidence type="ECO:0000313" key="2">
    <source>
        <dbReference type="EMBL" id="QQT02594.1"/>
    </source>
</evidence>
<dbReference type="Pfam" id="PF13712">
    <property type="entry name" value="Glyco_tranf_2_5"/>
    <property type="match status" value="1"/>
</dbReference>
<evidence type="ECO:0000259" key="1">
    <source>
        <dbReference type="Pfam" id="PF13712"/>
    </source>
</evidence>
<dbReference type="KEGG" id="ppsr:I6J18_08365"/>
<sequence length="221" mass="25990">MNVKVCFISCVNDEEQYNECIRHIQHLSVPSHVQIELLPIRNADSMASGYNEAMIQTDAKYKVYLHQDTMIINKNFLYDLLFLFTNHSHLGMFGVIGAKTIPDNGIWWESLRTAGKIIEHRSTYRYLLFEEADYAYQEVQTLDGVIMATQYDLPWAEIPFNGWHLYDTSQCLQFIEHGYVVGIPYQPFPWVLHECGEITDTKTYSHYLNIFKEWRNKMKES</sequence>
<dbReference type="InterPro" id="IPR059123">
    <property type="entry name" value="StrF_dom"/>
</dbReference>
<dbReference type="AlphaFoldDB" id="A0A974NRM4"/>
<evidence type="ECO:0000313" key="3">
    <source>
        <dbReference type="Proteomes" id="UP000595254"/>
    </source>
</evidence>
<proteinExistence type="predicted"/>
<dbReference type="EMBL" id="CP068053">
    <property type="protein sequence ID" value="QQT02594.1"/>
    <property type="molecule type" value="Genomic_DNA"/>
</dbReference>
<dbReference type="Gene3D" id="3.90.550.10">
    <property type="entry name" value="Spore Coat Polysaccharide Biosynthesis Protein SpsA, Chain A"/>
    <property type="match status" value="1"/>
</dbReference>
<organism evidence="2 3">
    <name type="scientific">Peribacillus psychrosaccharolyticus</name>
    <name type="common">Bacillus psychrosaccharolyticus</name>
    <dbReference type="NCBI Taxonomy" id="1407"/>
    <lineage>
        <taxon>Bacteria</taxon>
        <taxon>Bacillati</taxon>
        <taxon>Bacillota</taxon>
        <taxon>Bacilli</taxon>
        <taxon>Bacillales</taxon>
        <taxon>Bacillaceae</taxon>
        <taxon>Peribacillus</taxon>
    </lineage>
</organism>
<accession>A0A974NRM4</accession>
<dbReference type="InterPro" id="IPR029044">
    <property type="entry name" value="Nucleotide-diphossugar_trans"/>
</dbReference>
<name>A0A974NRM4_PERPY</name>
<dbReference type="Proteomes" id="UP000595254">
    <property type="component" value="Chromosome"/>
</dbReference>
<gene>
    <name evidence="2" type="ORF">I6J18_08365</name>
</gene>
<keyword evidence="3" id="KW-1185">Reference proteome</keyword>
<protein>
    <submittedName>
        <fullName evidence="2">Glycosyltransferase family protein</fullName>
    </submittedName>
</protein>